<evidence type="ECO:0008006" key="4">
    <source>
        <dbReference type="Google" id="ProtNLM"/>
    </source>
</evidence>
<evidence type="ECO:0000256" key="1">
    <source>
        <dbReference type="SAM" id="Phobius"/>
    </source>
</evidence>
<feature type="transmembrane region" description="Helical" evidence="1">
    <location>
        <begin position="104"/>
        <end position="126"/>
    </location>
</feature>
<feature type="transmembrane region" description="Helical" evidence="1">
    <location>
        <begin position="179"/>
        <end position="198"/>
    </location>
</feature>
<gene>
    <name evidence="2" type="ORF">HPC62_05200</name>
</gene>
<keyword evidence="1" id="KW-0812">Transmembrane</keyword>
<dbReference type="Gene3D" id="3.40.50.300">
    <property type="entry name" value="P-loop containing nucleotide triphosphate hydrolases"/>
    <property type="match status" value="1"/>
</dbReference>
<reference evidence="2 3" key="1">
    <citation type="submission" date="2020-05" db="EMBL/GenBank/DDBJ databases">
        <title>Complete genome sequence of of a novel Thermoleptolyngbya strain isolated from hot springs of Ganzi, Sichuan China.</title>
        <authorList>
            <person name="Tang J."/>
            <person name="Daroch M."/>
            <person name="Li L."/>
            <person name="Waleron K."/>
            <person name="Waleron M."/>
            <person name="Waleron M."/>
        </authorList>
    </citation>
    <scope>NUCLEOTIDE SEQUENCE [LARGE SCALE GENOMIC DNA]</scope>
    <source>
        <strain evidence="2 3">PKUAC-SCTA183</strain>
    </source>
</reference>
<feature type="transmembrane region" description="Helical" evidence="1">
    <location>
        <begin position="146"/>
        <end position="172"/>
    </location>
</feature>
<keyword evidence="3" id="KW-1185">Reference proteome</keyword>
<evidence type="ECO:0000313" key="2">
    <source>
        <dbReference type="EMBL" id="QKD81667.1"/>
    </source>
</evidence>
<dbReference type="SUPFAM" id="SSF52540">
    <property type="entry name" value="P-loop containing nucleoside triphosphate hydrolases"/>
    <property type="match status" value="1"/>
</dbReference>
<feature type="transmembrane region" description="Helical" evidence="1">
    <location>
        <begin position="232"/>
        <end position="259"/>
    </location>
</feature>
<name>A0A6M8BAA0_9CYAN</name>
<keyword evidence="1" id="KW-0472">Membrane</keyword>
<dbReference type="EMBL" id="CP053661">
    <property type="protein sequence ID" value="QKD81667.1"/>
    <property type="molecule type" value="Genomic_DNA"/>
</dbReference>
<accession>A0A6M8BAA0</accession>
<keyword evidence="1" id="KW-1133">Transmembrane helix</keyword>
<dbReference type="KEGG" id="theu:HPC62_05200"/>
<dbReference type="InterPro" id="IPR027417">
    <property type="entry name" value="P-loop_NTPase"/>
</dbReference>
<feature type="transmembrane region" description="Helical" evidence="1">
    <location>
        <begin position="67"/>
        <end position="92"/>
    </location>
</feature>
<organism evidence="2 3">
    <name type="scientific">Thermoleptolyngbya sichuanensis A183</name>
    <dbReference type="NCBI Taxonomy" id="2737172"/>
    <lineage>
        <taxon>Bacteria</taxon>
        <taxon>Bacillati</taxon>
        <taxon>Cyanobacteriota</taxon>
        <taxon>Cyanophyceae</taxon>
        <taxon>Oculatellales</taxon>
        <taxon>Oculatellaceae</taxon>
        <taxon>Thermoleptolyngbya</taxon>
        <taxon>Thermoleptolyngbya sichuanensis</taxon>
    </lineage>
</organism>
<protein>
    <recommendedName>
        <fullName evidence="4">ATP-binding protein</fullName>
    </recommendedName>
</protein>
<sequence>MKEYFYHINPAIYKAEPGLQTIFRTTQLSPYRNLYCMIPILSLCFGLGLGLPLLWLAGWHLQHSVGLFWAIGGAIAGAAVGSLFFILFLGVLGTVVSIARGLMASTVVGVASGIMNSILFCVILGISQSLPWLNVETQPGVIASFALSFGLAIGIMVGVTIGGVAGGIVGLVLGSTGSLIVGMVFSVLIVALSAIDIAAEHTGIVFGFVFGLVAIATGGAAVSLVKGIFSSVIISAAVGVAVGFSSTPAVGLLTGAIAISCSLRLPFYIIELVWAGCCPQKCNLAAWDELLVIYLPGSRQQLLQQIQQDFDHGVIQLCYIACNPFQRWVAQSALKHYLIHHPSPLHELHGLLTHPASHAYVFAPLSHHGWLHIPAINYVLLGELHDRWVNCTTDPSSRLFEHLIYQISRCLRNNSQTPLTEWARILFQLQLAEISQQKLSLRQIAEIQAIAAQLDSYPGGAEICQMFDVIHIFLKGDRLAPLAETVSHTDLRFLRKKDALNPPALEILHQLQTIAIDIYTSEQTSRVNQQAALLRTTNTLNLLEEKLDAHVITPERILLRQVIHHWQHLVCIASGEIGNAQLIQPIPNPYVIGNPVTGSLFVGREDIMRRLEELWLPSQQVPSVVLYGQRRMGKSSILHNLEAILGDRAVIVDFNLQVMGIVNNTHELLYALAIEMYDRLPPPLTVTFQEPQLSQFMQNNPYQSFLRFLKHLDSVRAGRRFIITVDEFELLEQLIEANVVEQRLITFWRGLIQTYPWFIMAFAGLHTLDEMRQDYWCPLFSSVTAIPVGPLSFSAVQQLI</sequence>
<dbReference type="Proteomes" id="UP000505210">
    <property type="component" value="Chromosome"/>
</dbReference>
<proteinExistence type="predicted"/>
<feature type="transmembrane region" description="Helical" evidence="1">
    <location>
        <begin position="34"/>
        <end position="55"/>
    </location>
</feature>
<evidence type="ECO:0000313" key="3">
    <source>
        <dbReference type="Proteomes" id="UP000505210"/>
    </source>
</evidence>
<feature type="transmembrane region" description="Helical" evidence="1">
    <location>
        <begin position="204"/>
        <end position="225"/>
    </location>
</feature>
<dbReference type="RefSeq" id="WP_172354062.1">
    <property type="nucleotide sequence ID" value="NZ_CP053661.1"/>
</dbReference>
<dbReference type="AlphaFoldDB" id="A0A6M8BAA0"/>